<evidence type="ECO:0000313" key="2">
    <source>
        <dbReference type="EMBL" id="RAK00299.1"/>
    </source>
</evidence>
<evidence type="ECO:0000313" key="3">
    <source>
        <dbReference type="Proteomes" id="UP000248790"/>
    </source>
</evidence>
<protein>
    <submittedName>
        <fullName evidence="2">Uncharacterized protein</fullName>
    </submittedName>
</protein>
<keyword evidence="1" id="KW-0472">Membrane</keyword>
<reference evidence="2 3" key="1">
    <citation type="submission" date="2018-06" db="EMBL/GenBank/DDBJ databases">
        <title>Genomic Encyclopedia of Archaeal and Bacterial Type Strains, Phase II (KMG-II): from individual species to whole genera.</title>
        <authorList>
            <person name="Goeker M."/>
        </authorList>
    </citation>
    <scope>NUCLEOTIDE SEQUENCE [LARGE SCALE GENOMIC DNA]</scope>
    <source>
        <strain evidence="2 3">DSM 21851</strain>
    </source>
</reference>
<gene>
    <name evidence="2" type="ORF">LX87_02001</name>
</gene>
<organism evidence="2 3">
    <name type="scientific">Larkinella arboricola</name>
    <dbReference type="NCBI Taxonomy" id="643671"/>
    <lineage>
        <taxon>Bacteria</taxon>
        <taxon>Pseudomonadati</taxon>
        <taxon>Bacteroidota</taxon>
        <taxon>Cytophagia</taxon>
        <taxon>Cytophagales</taxon>
        <taxon>Spirosomataceae</taxon>
        <taxon>Larkinella</taxon>
    </lineage>
</organism>
<keyword evidence="1" id="KW-1133">Transmembrane helix</keyword>
<proteinExistence type="predicted"/>
<comment type="caution">
    <text evidence="2">The sequence shown here is derived from an EMBL/GenBank/DDBJ whole genome shotgun (WGS) entry which is preliminary data.</text>
</comment>
<keyword evidence="1" id="KW-0812">Transmembrane</keyword>
<name>A0A327X3N7_LARAB</name>
<keyword evidence="3" id="KW-1185">Reference proteome</keyword>
<feature type="transmembrane region" description="Helical" evidence="1">
    <location>
        <begin position="6"/>
        <end position="24"/>
    </location>
</feature>
<sequence>MIALMIILSVLLVFIIPSFTLIQLRNRALKHLARTQAVTDFRKWVMELDSERFYRTGEPGLPYLERLPPYETMLMEELPLKLDAYFHDSEIRKLLGVPKKSESL</sequence>
<dbReference type="EMBL" id="QLMC01000002">
    <property type="protein sequence ID" value="RAK00299.1"/>
    <property type="molecule type" value="Genomic_DNA"/>
</dbReference>
<dbReference type="AlphaFoldDB" id="A0A327X3N7"/>
<dbReference type="Proteomes" id="UP000248790">
    <property type="component" value="Unassembled WGS sequence"/>
</dbReference>
<evidence type="ECO:0000256" key="1">
    <source>
        <dbReference type="SAM" id="Phobius"/>
    </source>
</evidence>
<accession>A0A327X3N7</accession>